<dbReference type="Gene3D" id="3.30.420.10">
    <property type="entry name" value="Ribonuclease H-like superfamily/Ribonuclease H"/>
    <property type="match status" value="1"/>
</dbReference>
<name>A0A3N2AVG8_9MICO</name>
<accession>A0A3N2AVG8</accession>
<reference evidence="5 6" key="1">
    <citation type="submission" date="2018-11" db="EMBL/GenBank/DDBJ databases">
        <title>Sequencing the genomes of 1000 actinobacteria strains.</title>
        <authorList>
            <person name="Klenk H.-P."/>
        </authorList>
    </citation>
    <scope>NUCLEOTIDE SEQUENCE [LARGE SCALE GENOMIC DNA]</scope>
    <source>
        <strain evidence="5 6">DSM 9580</strain>
    </source>
</reference>
<organism evidence="5 6">
    <name type="scientific">Agrococcus jenensis</name>
    <dbReference type="NCBI Taxonomy" id="46353"/>
    <lineage>
        <taxon>Bacteria</taxon>
        <taxon>Bacillati</taxon>
        <taxon>Actinomycetota</taxon>
        <taxon>Actinomycetes</taxon>
        <taxon>Micrococcales</taxon>
        <taxon>Microbacteriaceae</taxon>
        <taxon>Agrococcus</taxon>
    </lineage>
</organism>
<dbReference type="GO" id="GO:0008408">
    <property type="term" value="F:3'-5' exonuclease activity"/>
    <property type="evidence" value="ECO:0007669"/>
    <property type="project" value="TreeGrafter"/>
</dbReference>
<evidence type="ECO:0000313" key="6">
    <source>
        <dbReference type="Proteomes" id="UP000275456"/>
    </source>
</evidence>
<dbReference type="Proteomes" id="UP000275456">
    <property type="component" value="Unassembled WGS sequence"/>
</dbReference>
<dbReference type="CDD" id="cd06127">
    <property type="entry name" value="DEDDh"/>
    <property type="match status" value="1"/>
</dbReference>
<dbReference type="SMART" id="SM00479">
    <property type="entry name" value="EXOIII"/>
    <property type="match status" value="1"/>
</dbReference>
<protein>
    <submittedName>
        <fullName evidence="5">DNA polymerase-3 subunit epsilon</fullName>
    </submittedName>
</protein>
<evidence type="ECO:0000259" key="4">
    <source>
        <dbReference type="SMART" id="SM00479"/>
    </source>
</evidence>
<gene>
    <name evidence="5" type="ORF">EDD26_2367</name>
</gene>
<dbReference type="NCBIfam" id="NF005927">
    <property type="entry name" value="PRK07942.1"/>
    <property type="match status" value="1"/>
</dbReference>
<dbReference type="InterPro" id="IPR036397">
    <property type="entry name" value="RNaseH_sf"/>
</dbReference>
<dbReference type="SUPFAM" id="SSF53098">
    <property type="entry name" value="Ribonuclease H-like"/>
    <property type="match status" value="1"/>
</dbReference>
<dbReference type="InterPro" id="IPR012337">
    <property type="entry name" value="RNaseH-like_sf"/>
</dbReference>
<keyword evidence="2" id="KW-0378">Hydrolase</keyword>
<evidence type="ECO:0000256" key="2">
    <source>
        <dbReference type="ARBA" id="ARBA00022801"/>
    </source>
</evidence>
<dbReference type="AlphaFoldDB" id="A0A3N2AVG8"/>
<dbReference type="GO" id="GO:0003676">
    <property type="term" value="F:nucleic acid binding"/>
    <property type="evidence" value="ECO:0007669"/>
    <property type="project" value="InterPro"/>
</dbReference>
<comment type="caution">
    <text evidence="5">The sequence shown here is derived from an EMBL/GenBank/DDBJ whole genome shotgun (WGS) entry which is preliminary data.</text>
</comment>
<dbReference type="PANTHER" id="PTHR30231">
    <property type="entry name" value="DNA POLYMERASE III SUBUNIT EPSILON"/>
    <property type="match status" value="1"/>
</dbReference>
<keyword evidence="1" id="KW-0540">Nuclease</keyword>
<dbReference type="GO" id="GO:0005829">
    <property type="term" value="C:cytosol"/>
    <property type="evidence" value="ECO:0007669"/>
    <property type="project" value="TreeGrafter"/>
</dbReference>
<dbReference type="RefSeq" id="WP_342769311.1">
    <property type="nucleotide sequence ID" value="NZ_RKHJ01000001.1"/>
</dbReference>
<sequence>MTDVQLRSTETLSDPMVGLAGAVVADAGVDAMPGATASSMPAAAARPLVRPILEVSADAPDRWIDRLVVFDLETTGVDPTEARIVTAYVGVLDASGEVVEERSWIVDPGIEIPEGSIAVHGVTTERARAEGAEPAGAVREIRDTIAAHLAKGLAVCAFNAAYDFSLLDAECRRYGLDTIVARPVIDPMVIDRRVDRFRRGKRTLTVATEVYGVELLDAHDASADAIAAGRVAQAMTARFPELRIDPISLHELTEAWAEEQAADFEAFRRRSDPSFSAGRGWPLRR</sequence>
<evidence type="ECO:0000256" key="1">
    <source>
        <dbReference type="ARBA" id="ARBA00022722"/>
    </source>
</evidence>
<dbReference type="EMBL" id="RKHJ01000001">
    <property type="protein sequence ID" value="ROR66970.1"/>
    <property type="molecule type" value="Genomic_DNA"/>
</dbReference>
<evidence type="ECO:0000313" key="5">
    <source>
        <dbReference type="EMBL" id="ROR66970.1"/>
    </source>
</evidence>
<evidence type="ECO:0000256" key="3">
    <source>
        <dbReference type="ARBA" id="ARBA00022839"/>
    </source>
</evidence>
<dbReference type="InterPro" id="IPR013520">
    <property type="entry name" value="Ribonucl_H"/>
</dbReference>
<keyword evidence="6" id="KW-1185">Reference proteome</keyword>
<feature type="domain" description="Exonuclease" evidence="4">
    <location>
        <begin position="66"/>
        <end position="241"/>
    </location>
</feature>
<dbReference type="PANTHER" id="PTHR30231:SF4">
    <property type="entry name" value="PROTEIN NEN2"/>
    <property type="match status" value="1"/>
</dbReference>
<dbReference type="Pfam" id="PF00929">
    <property type="entry name" value="RNase_T"/>
    <property type="match status" value="1"/>
</dbReference>
<keyword evidence="3" id="KW-0269">Exonuclease</keyword>
<proteinExistence type="predicted"/>